<protein>
    <submittedName>
        <fullName evidence="2">Uncharacterized protein</fullName>
    </submittedName>
</protein>
<keyword evidence="1" id="KW-0472">Membrane</keyword>
<evidence type="ECO:0000313" key="2">
    <source>
        <dbReference type="EMBL" id="OAF69552.1"/>
    </source>
</evidence>
<reference evidence="2 3" key="1">
    <citation type="submission" date="2016-04" db="EMBL/GenBank/DDBJ databases">
        <title>The genome of Intoshia linei affirms orthonectids as highly simplified spiralians.</title>
        <authorList>
            <person name="Mikhailov K.V."/>
            <person name="Slusarev G.S."/>
            <person name="Nikitin M.A."/>
            <person name="Logacheva M.D."/>
            <person name="Penin A."/>
            <person name="Aleoshin V."/>
            <person name="Panchin Y.V."/>
        </authorList>
    </citation>
    <scope>NUCLEOTIDE SEQUENCE [LARGE SCALE GENOMIC DNA]</scope>
    <source>
        <strain evidence="2">Intl2013</strain>
        <tissue evidence="2">Whole animal</tissue>
    </source>
</reference>
<dbReference type="AlphaFoldDB" id="A0A177B784"/>
<keyword evidence="3" id="KW-1185">Reference proteome</keyword>
<keyword evidence="1" id="KW-0812">Transmembrane</keyword>
<keyword evidence="1" id="KW-1133">Transmembrane helix</keyword>
<feature type="transmembrane region" description="Helical" evidence="1">
    <location>
        <begin position="69"/>
        <end position="90"/>
    </location>
</feature>
<sequence length="265" mass="31175">MFQDIGHWSMVFDDRSLYPDEKVDVVKQSSENSNKCFNVLYEPREPPFLPTSNIDLNLKMKGIKRNQMCIKFFLLVLLSFCLLFSGIFIYNSIIDNIFINHASNIESINRLNDIYQKSVSVQNQTFLNITNEIYRLKNAKLKLDDIVSTLNDKYNIITNNLHNIQNKLKDTIPHCYKNESFYNGYIQEKDIFTSWLPKQFKKDQYIVGVYCNMQNSKNSTIIQRLSQIENTQYQYQCGCSGYVINTEQKSCSIHIWICQHRLHAL</sequence>
<dbReference type="Proteomes" id="UP000078046">
    <property type="component" value="Unassembled WGS sequence"/>
</dbReference>
<organism evidence="2 3">
    <name type="scientific">Intoshia linei</name>
    <dbReference type="NCBI Taxonomy" id="1819745"/>
    <lineage>
        <taxon>Eukaryota</taxon>
        <taxon>Metazoa</taxon>
        <taxon>Spiralia</taxon>
        <taxon>Lophotrochozoa</taxon>
        <taxon>Mesozoa</taxon>
        <taxon>Orthonectida</taxon>
        <taxon>Rhopaluridae</taxon>
        <taxon>Intoshia</taxon>
    </lineage>
</organism>
<accession>A0A177B784</accession>
<comment type="caution">
    <text evidence="2">The sequence shown here is derived from an EMBL/GenBank/DDBJ whole genome shotgun (WGS) entry which is preliminary data.</text>
</comment>
<evidence type="ECO:0000256" key="1">
    <source>
        <dbReference type="SAM" id="Phobius"/>
    </source>
</evidence>
<evidence type="ECO:0000313" key="3">
    <source>
        <dbReference type="Proteomes" id="UP000078046"/>
    </source>
</evidence>
<proteinExistence type="predicted"/>
<dbReference type="EMBL" id="LWCA01000263">
    <property type="protein sequence ID" value="OAF69552.1"/>
    <property type="molecule type" value="Genomic_DNA"/>
</dbReference>
<name>A0A177B784_9BILA</name>
<gene>
    <name evidence="2" type="ORF">A3Q56_02657</name>
</gene>